<dbReference type="Pfam" id="PF04413">
    <property type="entry name" value="Glycos_transf_N"/>
    <property type="match status" value="1"/>
</dbReference>
<dbReference type="AlphaFoldDB" id="A8PKK8"/>
<evidence type="ECO:0000256" key="9">
    <source>
        <dbReference type="ARBA" id="ARBA00031445"/>
    </source>
</evidence>
<evidence type="ECO:0000256" key="7">
    <source>
        <dbReference type="ARBA" id="ARBA00022679"/>
    </source>
</evidence>
<protein>
    <recommendedName>
        <fullName evidence="5 13">3-deoxy-D-manno-octulosonic acid transferase</fullName>
        <shortName evidence="13">Kdo transferase</shortName>
        <ecNumber evidence="4 13">2.4.99.12</ecNumber>
    </recommendedName>
    <alternativeName>
        <fullName evidence="9 13">Lipid IV(A) 3-deoxy-D-manno-octulosonic acid transferase</fullName>
    </alternativeName>
</protein>
<feature type="domain" description="Glycosyl transferase family 1" evidence="14">
    <location>
        <begin position="297"/>
        <end position="401"/>
    </location>
</feature>
<sequence length="423" mass="48151">MRFIYTVIFYLALPFILVRLWIKNRKNPQGLQFWHERLGLGLRCPLPPPGGIWVHAVSVGESLTAIPLIKQIQHRYPFIPIIVTNETATGAERIRRVFGNSVTQLYFPYDLPLILKNFFKLLQPQLLILLETELWPNLLAACRRYKVPVALINARLSRQSANSYRRIGPLVRAMLQNINVIAAQFQKDADRFIDLGFPSQKIHITGSLKFDITLPANLIEKAQALRKTWGENRLVWIAASTHGGEEALVLRAFSHVRQFFPDLLLISVPRHVDRAAQLEQLYRRRNYSVSKRSHYLLDLSDTDILIGDTMGELFTFYASADLAFVGGSFVKKGGQNPLEPAAVGLPILTGPYTFNFSTITEQLKQRNAEIQVNDVTELAEQVIFLLSNPMQCRQMGQEAKKFVEENKGSVLKQMQLIENLMTV</sequence>
<evidence type="ECO:0000256" key="2">
    <source>
        <dbReference type="ARBA" id="ARBA00004713"/>
    </source>
</evidence>
<comment type="subcellular location">
    <subcellularLocation>
        <location evidence="1">Cell inner membrane</location>
        <topology evidence="1">Single-pass membrane protein</topology>
        <orientation evidence="1">Cytoplasmic side</orientation>
    </subcellularLocation>
    <subcellularLocation>
        <location evidence="13">Cell membrane</location>
    </subcellularLocation>
</comment>
<keyword evidence="17" id="KW-1185">Reference proteome</keyword>
<dbReference type="FunFam" id="3.40.50.2000:FF:000032">
    <property type="entry name" value="3-deoxy-D-manno-octulosonic acid transferase"/>
    <property type="match status" value="1"/>
</dbReference>
<keyword evidence="13" id="KW-0812">Transmembrane</keyword>
<reference evidence="16" key="1">
    <citation type="submission" date="2006-04" db="EMBL/GenBank/DDBJ databases">
        <authorList>
            <person name="Seshadri R."/>
            <person name="Federici B.A."/>
        </authorList>
    </citation>
    <scope>NUCLEOTIDE SEQUENCE [LARGE SCALE GENOMIC DNA]</scope>
</reference>
<keyword evidence="13" id="KW-1003">Cell membrane</keyword>
<evidence type="ECO:0000256" key="3">
    <source>
        <dbReference type="ARBA" id="ARBA00006380"/>
    </source>
</evidence>
<dbReference type="InterPro" id="IPR001296">
    <property type="entry name" value="Glyco_trans_1"/>
</dbReference>
<evidence type="ECO:0000256" key="12">
    <source>
        <dbReference type="PIRSR" id="PIRSR639901-2"/>
    </source>
</evidence>
<dbReference type="InterPro" id="IPR007507">
    <property type="entry name" value="Glycos_transf_N"/>
</dbReference>
<reference evidence="16" key="2">
    <citation type="submission" date="2007-10" db="EMBL/GenBank/DDBJ databases">
        <authorList>
            <person name="Myers G.S."/>
        </authorList>
    </citation>
    <scope>NUCLEOTIDE SEQUENCE [LARGE SCALE GENOMIC DNA]</scope>
</reference>
<dbReference type="STRING" id="59196.RICGR_0193"/>
<dbReference type="Pfam" id="PF00534">
    <property type="entry name" value="Glycos_transf_1"/>
    <property type="match status" value="1"/>
</dbReference>
<name>A8PKK8_9COXI</name>
<comment type="function">
    <text evidence="13">Involved in lipopolysaccharide (LPS) biosynthesis. Catalyzes the transfer of 3-deoxy-D-manno-octulosonate (Kdo) residue(s) from CMP-Kdo to lipid IV(A), the tetraacyldisaccharide-1,4'-bisphosphate precursor of lipid A.</text>
</comment>
<feature type="site" description="Transition state stabilizer" evidence="12">
    <location>
        <position position="209"/>
    </location>
</feature>
<accession>A8PKK8</accession>
<dbReference type="InterPro" id="IPR039901">
    <property type="entry name" value="Kdotransferase"/>
</dbReference>
<feature type="domain" description="3-deoxy-D-manno-octulosonic-acid transferase N-terminal" evidence="15">
    <location>
        <begin position="34"/>
        <end position="212"/>
    </location>
</feature>
<evidence type="ECO:0000259" key="15">
    <source>
        <dbReference type="Pfam" id="PF04413"/>
    </source>
</evidence>
<proteinExistence type="inferred from homology"/>
<keyword evidence="7 13" id="KW-0808">Transferase</keyword>
<keyword evidence="8" id="KW-0735">Signal-anchor</keyword>
<keyword evidence="13" id="KW-1133">Transmembrane helix</keyword>
<dbReference type="EMBL" id="AAQJ02000001">
    <property type="protein sequence ID" value="EDP47055.1"/>
    <property type="molecule type" value="Genomic_DNA"/>
</dbReference>
<comment type="similarity">
    <text evidence="3">Belongs to the glycosyltransferase group 1 family. Glycosyltransferase 30 subfamily.</text>
</comment>
<evidence type="ECO:0000256" key="1">
    <source>
        <dbReference type="ARBA" id="ARBA00004388"/>
    </source>
</evidence>
<feature type="active site" description="Proton acceptor" evidence="11">
    <location>
        <position position="61"/>
    </location>
</feature>
<dbReference type="Gene3D" id="3.40.50.11720">
    <property type="entry name" value="3-Deoxy-D-manno-octulosonic-acid transferase, N-terminal domain"/>
    <property type="match status" value="1"/>
</dbReference>
<evidence type="ECO:0000256" key="6">
    <source>
        <dbReference type="ARBA" id="ARBA00022519"/>
    </source>
</evidence>
<dbReference type="PANTHER" id="PTHR42755">
    <property type="entry name" value="3-DEOXY-MANNO-OCTULOSONATE CYTIDYLYLTRANSFERASE"/>
    <property type="match status" value="1"/>
</dbReference>
<dbReference type="RefSeq" id="WP_006036016.1">
    <property type="nucleotide sequence ID" value="NZ_AAQJ02000001.1"/>
</dbReference>
<feature type="transmembrane region" description="Helical" evidence="13">
    <location>
        <begin position="6"/>
        <end position="22"/>
    </location>
</feature>
<keyword evidence="13" id="KW-0472">Membrane</keyword>
<dbReference type="OrthoDB" id="9789797at2"/>
<dbReference type="GO" id="GO:0009245">
    <property type="term" value="P:lipid A biosynthetic process"/>
    <property type="evidence" value="ECO:0007669"/>
    <property type="project" value="TreeGrafter"/>
</dbReference>
<dbReference type="GO" id="GO:0043842">
    <property type="term" value="F:Kdo transferase activity"/>
    <property type="evidence" value="ECO:0007669"/>
    <property type="project" value="UniProtKB-EC"/>
</dbReference>
<dbReference type="GO" id="GO:0009244">
    <property type="term" value="P:lipopolysaccharide core region biosynthetic process"/>
    <property type="evidence" value="ECO:0007669"/>
    <property type="project" value="UniProtKB-UniRule"/>
</dbReference>
<comment type="pathway">
    <text evidence="2 13">Bacterial outer membrane biogenesis; LPS core biosynthesis.</text>
</comment>
<dbReference type="GO" id="GO:0005886">
    <property type="term" value="C:plasma membrane"/>
    <property type="evidence" value="ECO:0007669"/>
    <property type="project" value="UniProtKB-SubCell"/>
</dbReference>
<dbReference type="EC" id="2.4.99.12" evidence="4 13"/>
<dbReference type="PANTHER" id="PTHR42755:SF1">
    <property type="entry name" value="3-DEOXY-D-MANNO-OCTULOSONIC ACID TRANSFERASE, MITOCHONDRIAL-RELATED"/>
    <property type="match status" value="1"/>
</dbReference>
<comment type="catalytic activity">
    <reaction evidence="10 13">
        <text>lipid IVA (E. coli) + CMP-3-deoxy-beta-D-manno-octulosonate = alpha-Kdo-(2-&gt;6)-lipid IVA (E. coli) + CMP + H(+)</text>
        <dbReference type="Rhea" id="RHEA:28066"/>
        <dbReference type="ChEBI" id="CHEBI:15378"/>
        <dbReference type="ChEBI" id="CHEBI:58603"/>
        <dbReference type="ChEBI" id="CHEBI:60364"/>
        <dbReference type="ChEBI" id="CHEBI:60377"/>
        <dbReference type="ChEBI" id="CHEBI:85987"/>
        <dbReference type="EC" id="2.4.99.12"/>
    </reaction>
</comment>
<dbReference type="FunFam" id="3.40.50.11720:FF:000001">
    <property type="entry name" value="3-deoxy-D-manno-octulosonic acid transferase"/>
    <property type="match status" value="1"/>
</dbReference>
<keyword evidence="13" id="KW-0448">Lipopolysaccharide biosynthesis</keyword>
<comment type="caution">
    <text evidence="16">The sequence shown here is derived from an EMBL/GenBank/DDBJ whole genome shotgun (WGS) entry which is preliminary data.</text>
</comment>
<gene>
    <name evidence="16" type="primary">kdtA</name>
    <name evidence="16" type="ORF">RICGR_0193</name>
</gene>
<dbReference type="UniPathway" id="UPA00958"/>
<evidence type="ECO:0000256" key="4">
    <source>
        <dbReference type="ARBA" id="ARBA00012621"/>
    </source>
</evidence>
<feature type="site" description="Transition state stabilizer" evidence="12">
    <location>
        <position position="131"/>
    </location>
</feature>
<evidence type="ECO:0000256" key="11">
    <source>
        <dbReference type="PIRSR" id="PIRSR639901-1"/>
    </source>
</evidence>
<dbReference type="InterPro" id="IPR038107">
    <property type="entry name" value="Glycos_transf_N_sf"/>
</dbReference>
<dbReference type="Proteomes" id="UP000054075">
    <property type="component" value="Unassembled WGS sequence"/>
</dbReference>
<evidence type="ECO:0000313" key="17">
    <source>
        <dbReference type="Proteomes" id="UP000054075"/>
    </source>
</evidence>
<dbReference type="NCBIfam" id="NF004388">
    <property type="entry name" value="PRK05749.1-4"/>
    <property type="match status" value="1"/>
</dbReference>
<evidence type="ECO:0000256" key="5">
    <source>
        <dbReference type="ARBA" id="ARBA00019077"/>
    </source>
</evidence>
<evidence type="ECO:0000313" key="16">
    <source>
        <dbReference type="EMBL" id="EDP47055.1"/>
    </source>
</evidence>
<dbReference type="eggNOG" id="COG1519">
    <property type="taxonomic scope" value="Bacteria"/>
</dbReference>
<organism evidence="16 17">
    <name type="scientific">Rickettsiella grylli</name>
    <dbReference type="NCBI Taxonomy" id="59196"/>
    <lineage>
        <taxon>Bacteria</taxon>
        <taxon>Pseudomonadati</taxon>
        <taxon>Pseudomonadota</taxon>
        <taxon>Gammaproteobacteria</taxon>
        <taxon>Legionellales</taxon>
        <taxon>Coxiellaceae</taxon>
        <taxon>Rickettsiella</taxon>
    </lineage>
</organism>
<evidence type="ECO:0000259" key="14">
    <source>
        <dbReference type="Pfam" id="PF00534"/>
    </source>
</evidence>
<dbReference type="SUPFAM" id="SSF53756">
    <property type="entry name" value="UDP-Glycosyltransferase/glycogen phosphorylase"/>
    <property type="match status" value="1"/>
</dbReference>
<evidence type="ECO:0000256" key="8">
    <source>
        <dbReference type="ARBA" id="ARBA00022968"/>
    </source>
</evidence>
<dbReference type="Gene3D" id="3.40.50.2000">
    <property type="entry name" value="Glycogen Phosphorylase B"/>
    <property type="match status" value="1"/>
</dbReference>
<evidence type="ECO:0000256" key="13">
    <source>
        <dbReference type="RuleBase" id="RU365103"/>
    </source>
</evidence>
<evidence type="ECO:0000256" key="10">
    <source>
        <dbReference type="ARBA" id="ARBA00049183"/>
    </source>
</evidence>
<keyword evidence="6" id="KW-0997">Cell inner membrane</keyword>